<sequence>MTEGLNELIFHLLWTKDKVFDSIVKVSIPHTVIYQYYQPRFWYFTSVDGSIKKKSKDKLKDEHIQSEYLKKISSSGIVAVLFYMEDSKRIIEYLTLTKFMSFLTERKKYKTMMLQKFVDPSGENNITYSVMWTSNFCMFEKKKNKLKLYNEKFDIFERAVTFEGKDYHVISSPIRGSLLPNRLMRTADSVVSHVAAVTFEKMRIVRMVLQIKLDRDDRLWLICATSLRFLNDPVKMPVELNIDIDVPNDLNVKNVTVFSNSPAVFVKNVKCANCLEKYEQNKVIGVTYDTIFQVMKDNPVPIYNLHPKLTPDDLRRLKGTNQFLQKKTNMCFTCYMNFVEGQHKTPKPTNLPLIGTGPLRPSIMKRTSTDKNLTTSRFSSVEGISCRSSLLAPSFISPTNLTHSSSTRNYTFFTNRASKTAGGELIINIPQSKGHA</sequence>
<protein>
    <submittedName>
        <fullName evidence="1">Uncharacterized protein</fullName>
    </submittedName>
</protein>
<dbReference type="EMBL" id="MPUH01001077">
    <property type="protein sequence ID" value="OMJ70552.1"/>
    <property type="molecule type" value="Genomic_DNA"/>
</dbReference>
<evidence type="ECO:0000313" key="2">
    <source>
        <dbReference type="Proteomes" id="UP000187209"/>
    </source>
</evidence>
<dbReference type="Proteomes" id="UP000187209">
    <property type="component" value="Unassembled WGS sequence"/>
</dbReference>
<keyword evidence="2" id="KW-1185">Reference proteome</keyword>
<comment type="caution">
    <text evidence="1">The sequence shown here is derived from an EMBL/GenBank/DDBJ whole genome shotgun (WGS) entry which is preliminary data.</text>
</comment>
<proteinExistence type="predicted"/>
<dbReference type="AlphaFoldDB" id="A0A1R2B188"/>
<evidence type="ECO:0000313" key="1">
    <source>
        <dbReference type="EMBL" id="OMJ70552.1"/>
    </source>
</evidence>
<accession>A0A1R2B188</accession>
<organism evidence="1 2">
    <name type="scientific">Stentor coeruleus</name>
    <dbReference type="NCBI Taxonomy" id="5963"/>
    <lineage>
        <taxon>Eukaryota</taxon>
        <taxon>Sar</taxon>
        <taxon>Alveolata</taxon>
        <taxon>Ciliophora</taxon>
        <taxon>Postciliodesmatophora</taxon>
        <taxon>Heterotrichea</taxon>
        <taxon>Heterotrichida</taxon>
        <taxon>Stentoridae</taxon>
        <taxon>Stentor</taxon>
    </lineage>
</organism>
<name>A0A1R2B188_9CILI</name>
<dbReference type="OrthoDB" id="298589at2759"/>
<reference evidence="1 2" key="1">
    <citation type="submission" date="2016-11" db="EMBL/GenBank/DDBJ databases">
        <title>The macronuclear genome of Stentor coeruleus: a giant cell with tiny introns.</title>
        <authorList>
            <person name="Slabodnick M."/>
            <person name="Ruby J.G."/>
            <person name="Reiff S.B."/>
            <person name="Swart E.C."/>
            <person name="Gosai S."/>
            <person name="Prabakaran S."/>
            <person name="Witkowska E."/>
            <person name="Larue G.E."/>
            <person name="Fisher S."/>
            <person name="Freeman R.M."/>
            <person name="Gunawardena J."/>
            <person name="Chu W."/>
            <person name="Stover N.A."/>
            <person name="Gregory B.D."/>
            <person name="Nowacki M."/>
            <person name="Derisi J."/>
            <person name="Roy S.W."/>
            <person name="Marshall W.F."/>
            <person name="Sood P."/>
        </authorList>
    </citation>
    <scope>NUCLEOTIDE SEQUENCE [LARGE SCALE GENOMIC DNA]</scope>
    <source>
        <strain evidence="1">WM001</strain>
    </source>
</reference>
<gene>
    <name evidence="1" type="ORF">SteCoe_31454</name>
</gene>